<dbReference type="InterPro" id="IPR002716">
    <property type="entry name" value="PIN_dom"/>
</dbReference>
<dbReference type="AlphaFoldDB" id="A0A0G0NC96"/>
<proteinExistence type="predicted"/>
<gene>
    <name evidence="2" type="ORF">UT40_C0010G0002</name>
</gene>
<protein>
    <submittedName>
        <fullName evidence="2">PilT domain-containing protein</fullName>
    </submittedName>
</protein>
<comment type="caution">
    <text evidence="2">The sequence shown here is derived from an EMBL/GenBank/DDBJ whole genome shotgun (WGS) entry which is preliminary data.</text>
</comment>
<accession>A0A0G0NC96</accession>
<dbReference type="Proteomes" id="UP000034690">
    <property type="component" value="Unassembled WGS sequence"/>
</dbReference>
<sequence>MKSYIADTNFYLRFILQDVKSQAKLSEKYLNKAKLGEIKIFFPDEVVLEMEFVLRSFYSVNREEITKSLLGLMKIEYVDVENRSLWIKTLEIYKEKNVSLLDIFLFLKAKDVGSEVLSFDRDFQKLKKYEKQNI</sequence>
<dbReference type="InterPro" id="IPR029060">
    <property type="entry name" value="PIN-like_dom_sf"/>
</dbReference>
<dbReference type="Gene3D" id="3.40.50.1010">
    <property type="entry name" value="5'-nuclease"/>
    <property type="match status" value="1"/>
</dbReference>
<evidence type="ECO:0000259" key="1">
    <source>
        <dbReference type="Pfam" id="PF01850"/>
    </source>
</evidence>
<reference evidence="2 3" key="1">
    <citation type="journal article" date="2015" name="Nature">
        <title>rRNA introns, odd ribosomes, and small enigmatic genomes across a large radiation of phyla.</title>
        <authorList>
            <person name="Brown C.T."/>
            <person name="Hug L.A."/>
            <person name="Thomas B.C."/>
            <person name="Sharon I."/>
            <person name="Castelle C.J."/>
            <person name="Singh A."/>
            <person name="Wilkins M.J."/>
            <person name="Williams K.H."/>
            <person name="Banfield J.F."/>
        </authorList>
    </citation>
    <scope>NUCLEOTIDE SEQUENCE [LARGE SCALE GENOMIC DNA]</scope>
</reference>
<organism evidence="2 3">
    <name type="scientific">Candidatus Woesebacteria bacterium GW2011_GWA1_39_21b</name>
    <dbReference type="NCBI Taxonomy" id="1618551"/>
    <lineage>
        <taxon>Bacteria</taxon>
        <taxon>Candidatus Woeseibacteriota</taxon>
    </lineage>
</organism>
<dbReference type="Pfam" id="PF01850">
    <property type="entry name" value="PIN"/>
    <property type="match status" value="1"/>
</dbReference>
<evidence type="ECO:0000313" key="3">
    <source>
        <dbReference type="Proteomes" id="UP000034690"/>
    </source>
</evidence>
<name>A0A0G0NC96_9BACT</name>
<dbReference type="SUPFAM" id="SSF88723">
    <property type="entry name" value="PIN domain-like"/>
    <property type="match status" value="1"/>
</dbReference>
<evidence type="ECO:0000313" key="2">
    <source>
        <dbReference type="EMBL" id="KKR13774.1"/>
    </source>
</evidence>
<dbReference type="EMBL" id="LBWQ01000010">
    <property type="protein sequence ID" value="KKR13774.1"/>
    <property type="molecule type" value="Genomic_DNA"/>
</dbReference>
<feature type="domain" description="PIN" evidence="1">
    <location>
        <begin position="4"/>
        <end position="128"/>
    </location>
</feature>